<dbReference type="Pfam" id="PF00650">
    <property type="entry name" value="CRAL_TRIO"/>
    <property type="match status" value="1"/>
</dbReference>
<accession>A0A8J2K8R4</accession>
<protein>
    <recommendedName>
        <fullName evidence="2">CRAL-TRIO domain-containing protein</fullName>
    </recommendedName>
</protein>
<name>A0A8J2K8R4_9HEXA</name>
<evidence type="ECO:0000313" key="3">
    <source>
        <dbReference type="EMBL" id="CAG7721433.1"/>
    </source>
</evidence>
<feature type="domain" description="CRAL-TRIO" evidence="2">
    <location>
        <begin position="36"/>
        <end position="219"/>
    </location>
</feature>
<keyword evidence="4" id="KW-1185">Reference proteome</keyword>
<feature type="signal peptide" evidence="1">
    <location>
        <begin position="1"/>
        <end position="24"/>
    </location>
</feature>
<keyword evidence="1" id="KW-0732">Signal</keyword>
<gene>
    <name evidence="3" type="ORF">AFUS01_LOCUS10648</name>
</gene>
<dbReference type="InterPro" id="IPR001251">
    <property type="entry name" value="CRAL-TRIO_dom"/>
</dbReference>
<evidence type="ECO:0000256" key="1">
    <source>
        <dbReference type="SAM" id="SignalP"/>
    </source>
</evidence>
<dbReference type="Proteomes" id="UP000708208">
    <property type="component" value="Unassembled WGS sequence"/>
</dbReference>
<dbReference type="AlphaFoldDB" id="A0A8J2K8R4"/>
<dbReference type="EMBL" id="CAJVCH010079377">
    <property type="protein sequence ID" value="CAG7721433.1"/>
    <property type="molecule type" value="Genomic_DNA"/>
</dbReference>
<evidence type="ECO:0000313" key="4">
    <source>
        <dbReference type="Proteomes" id="UP000708208"/>
    </source>
</evidence>
<reference evidence="3" key="1">
    <citation type="submission" date="2021-06" db="EMBL/GenBank/DDBJ databases">
        <authorList>
            <person name="Hodson N. C."/>
            <person name="Mongue J. A."/>
            <person name="Jaron S. K."/>
        </authorList>
    </citation>
    <scope>NUCLEOTIDE SEQUENCE</scope>
</reference>
<proteinExistence type="predicted"/>
<dbReference type="PROSITE" id="PS50191">
    <property type="entry name" value="CRAL_TRIO"/>
    <property type="match status" value="1"/>
</dbReference>
<comment type="caution">
    <text evidence="3">The sequence shown here is derived from an EMBL/GenBank/DDBJ whole genome shotgun (WGS) entry which is preliminary data.</text>
</comment>
<feature type="chain" id="PRO_5035301270" description="CRAL-TRIO domain-containing protein" evidence="1">
    <location>
        <begin position="25"/>
        <end position="230"/>
    </location>
</feature>
<evidence type="ECO:0000259" key="2">
    <source>
        <dbReference type="PROSITE" id="PS50191"/>
    </source>
</evidence>
<sequence>MLCKCFSVLPYMLVALVFESVANVIPPNSDSKNVTQDNVEVPLKKFDYYVSGFDYDNRPIIIMDSGKWDTEWLVERPDECSKVLGNYAKYVDELSSGTFKYKFNNTYGKDNEINEEFVFIKDYDNYDFRRVQNSAVTKLGQQFLHLLKKFESKLGYGFIINANPLVQQLMELSRSTVGRVFERIDIYGTNSRKWIPQLLRKIPVDQLPPKYGGSQHEPIFKYDFLLGAKI</sequence>
<organism evidence="3 4">
    <name type="scientific">Allacma fusca</name>
    <dbReference type="NCBI Taxonomy" id="39272"/>
    <lineage>
        <taxon>Eukaryota</taxon>
        <taxon>Metazoa</taxon>
        <taxon>Ecdysozoa</taxon>
        <taxon>Arthropoda</taxon>
        <taxon>Hexapoda</taxon>
        <taxon>Collembola</taxon>
        <taxon>Symphypleona</taxon>
        <taxon>Sminthuridae</taxon>
        <taxon>Allacma</taxon>
    </lineage>
</organism>